<sequence>MEVIAAKASNEKQGYKIKITENGPYIVSGNVPLSEKIIVPKGKSYEFKEGRELPQSEEYVLCRCGKSQNAPFCDGTHSKIGFVGTETASKKKYEDRAELRGGPAVDLLDDHRCASARFCHRETGDAWELTRASDNEANRKEAMQAAKECPSGRITAIIKTGEIIEPELEPSIEIVQDPEKGVSAGIFVKGNIPIESADAQIYQIRNRVALSRCGQSENKPFCDARHTSIEYFDRKGNIK</sequence>
<organism evidence="6 7">
    <name type="scientific">Acetobacterium tundrae</name>
    <dbReference type="NCBI Taxonomy" id="132932"/>
    <lineage>
        <taxon>Bacteria</taxon>
        <taxon>Bacillati</taxon>
        <taxon>Bacillota</taxon>
        <taxon>Clostridia</taxon>
        <taxon>Eubacteriales</taxon>
        <taxon>Eubacteriaceae</taxon>
        <taxon>Acetobacterium</taxon>
    </lineage>
</organism>
<dbReference type="InterPro" id="IPR018967">
    <property type="entry name" value="FeS-contain_CDGSH-typ"/>
</dbReference>
<evidence type="ECO:0000259" key="5">
    <source>
        <dbReference type="SMART" id="SM00704"/>
    </source>
</evidence>
<dbReference type="InterPro" id="IPR052950">
    <property type="entry name" value="CISD"/>
</dbReference>
<proteinExistence type="predicted"/>
<keyword evidence="7" id="KW-1185">Reference proteome</keyword>
<dbReference type="PANTHER" id="PTHR46491:SF3">
    <property type="entry name" value="CDGSH IRON-SULFUR DOMAIN-CONTAINING PROTEIN 3, MITOCHONDRIAL"/>
    <property type="match status" value="1"/>
</dbReference>
<dbReference type="Proteomes" id="UP000653358">
    <property type="component" value="Unassembled WGS sequence"/>
</dbReference>
<dbReference type="SMART" id="SM00704">
    <property type="entry name" value="ZnF_CDGSH"/>
    <property type="match status" value="2"/>
</dbReference>
<accession>A0ABR6WR48</accession>
<keyword evidence="2" id="KW-0479">Metal-binding</keyword>
<keyword evidence="4" id="KW-0411">Iron-sulfur</keyword>
<feature type="domain" description="Iron-binding zinc finger CDGSH type" evidence="5">
    <location>
        <begin position="46"/>
        <end position="83"/>
    </location>
</feature>
<feature type="domain" description="Iron-binding zinc finger CDGSH type" evidence="5">
    <location>
        <begin position="195"/>
        <end position="232"/>
    </location>
</feature>
<reference evidence="6 7" key="1">
    <citation type="journal article" date="2020" name="mSystems">
        <title>Defining Genomic and Predicted Metabolic Features of the Acetobacterium Genus.</title>
        <authorList>
            <person name="Ross D.E."/>
            <person name="Marshall C.W."/>
            <person name="Gulliver D."/>
            <person name="May H.D."/>
            <person name="Norman R.S."/>
        </authorList>
    </citation>
    <scope>NUCLEOTIDE SEQUENCE [LARGE SCALE GENOMIC DNA]</scope>
    <source>
        <strain evidence="6 7">DSM 9173</strain>
    </source>
</reference>
<evidence type="ECO:0000256" key="2">
    <source>
        <dbReference type="ARBA" id="ARBA00022723"/>
    </source>
</evidence>
<dbReference type="Pfam" id="PF06902">
    <property type="entry name" value="Fer4_19"/>
    <property type="match status" value="1"/>
</dbReference>
<evidence type="ECO:0000313" key="7">
    <source>
        <dbReference type="Proteomes" id="UP000653358"/>
    </source>
</evidence>
<keyword evidence="1" id="KW-0001">2Fe-2S</keyword>
<name>A0ABR6WR48_9FIRM</name>
<gene>
    <name evidence="6" type="ORF">GH807_16605</name>
</gene>
<dbReference type="InterPro" id="IPR042216">
    <property type="entry name" value="MitoNEET_CISD"/>
</dbReference>
<dbReference type="Pfam" id="PF09360">
    <property type="entry name" value="zf-CDGSH"/>
    <property type="match status" value="2"/>
</dbReference>
<dbReference type="RefSeq" id="WP_148603972.1">
    <property type="nucleotide sequence ID" value="NZ_RXYB01000011.1"/>
</dbReference>
<evidence type="ECO:0000313" key="6">
    <source>
        <dbReference type="EMBL" id="MBC3798640.1"/>
    </source>
</evidence>
<dbReference type="EMBL" id="WJBB01000044">
    <property type="protein sequence ID" value="MBC3798640.1"/>
    <property type="molecule type" value="Genomic_DNA"/>
</dbReference>
<evidence type="ECO:0000256" key="4">
    <source>
        <dbReference type="ARBA" id="ARBA00023014"/>
    </source>
</evidence>
<dbReference type="InterPro" id="IPR010693">
    <property type="entry name" value="Divergent_4Fe-4S_mono-cluster"/>
</dbReference>
<protein>
    <submittedName>
        <fullName evidence="6">Iron-binding protein</fullName>
    </submittedName>
</protein>
<comment type="caution">
    <text evidence="6">The sequence shown here is derived from an EMBL/GenBank/DDBJ whole genome shotgun (WGS) entry which is preliminary data.</text>
</comment>
<keyword evidence="3" id="KW-0408">Iron</keyword>
<evidence type="ECO:0000256" key="3">
    <source>
        <dbReference type="ARBA" id="ARBA00023004"/>
    </source>
</evidence>
<dbReference type="PIRSF" id="PIRSF009180">
    <property type="entry name" value="UCP009180"/>
    <property type="match status" value="1"/>
</dbReference>
<evidence type="ECO:0000256" key="1">
    <source>
        <dbReference type="ARBA" id="ARBA00022714"/>
    </source>
</evidence>
<dbReference type="PANTHER" id="PTHR46491">
    <property type="entry name" value="CDGSH IRON SULFUR DOMAIN PROTEIN HOMOLOG"/>
    <property type="match status" value="1"/>
</dbReference>
<dbReference type="Gene3D" id="3.40.5.90">
    <property type="entry name" value="CDGSH iron-sulfur domain, mitoNEET-type"/>
    <property type="match status" value="2"/>
</dbReference>
<dbReference type="InterPro" id="IPR016548">
    <property type="entry name" value="UCP009180"/>
</dbReference>